<keyword evidence="3" id="KW-0547">Nucleotide-binding</keyword>
<dbReference type="GO" id="GO:0052618">
    <property type="term" value="F:coenzyme F420-0:L-glutamate ligase activity"/>
    <property type="evidence" value="ECO:0007669"/>
    <property type="project" value="UniProtKB-EC"/>
</dbReference>
<reference evidence="9" key="1">
    <citation type="submission" date="2023-06" db="EMBL/GenBank/DDBJ databases">
        <title>Sysu t00039.</title>
        <authorList>
            <person name="Gao L."/>
            <person name="Fang B.-Z."/>
            <person name="Li W.-J."/>
        </authorList>
    </citation>
    <scope>NUCLEOTIDE SEQUENCE</scope>
    <source>
        <strain evidence="9">SYSU T00039</strain>
    </source>
</reference>
<dbReference type="Pfam" id="PF01996">
    <property type="entry name" value="F420_ligase"/>
    <property type="match status" value="1"/>
</dbReference>
<dbReference type="InterPro" id="IPR008225">
    <property type="entry name" value="F420-0_g-glutamyl_ligase"/>
</dbReference>
<dbReference type="RefSeq" id="WP_301121900.1">
    <property type="nucleotide sequence ID" value="NZ_JAUHPX010000003.1"/>
</dbReference>
<evidence type="ECO:0000256" key="4">
    <source>
        <dbReference type="ARBA" id="ARBA00022842"/>
    </source>
</evidence>
<keyword evidence="6" id="KW-0342">GTP-binding</keyword>
<keyword evidence="4" id="KW-0460">Magnesium</keyword>
<dbReference type="Gene3D" id="3.30.1330.100">
    <property type="entry name" value="CofE-like"/>
    <property type="match status" value="2"/>
</dbReference>
<keyword evidence="5" id="KW-0630">Potassium</keyword>
<gene>
    <name evidence="9" type="primary">cofE</name>
    <name evidence="9" type="ORF">QQX10_07180</name>
</gene>
<keyword evidence="1 9" id="KW-0436">Ligase</keyword>
<comment type="caution">
    <text evidence="9">The sequence shown here is derived from an EMBL/GenBank/DDBJ whole genome shotgun (WGS) entry which is preliminary data.</text>
</comment>
<dbReference type="NCBIfam" id="TIGR01916">
    <property type="entry name" value="F420_cofE"/>
    <property type="match status" value="1"/>
</dbReference>
<feature type="domain" description="Coenzyme F420:L-glutamate ligase-like" evidence="8">
    <location>
        <begin position="11"/>
        <end position="210"/>
    </location>
</feature>
<dbReference type="SUPFAM" id="SSF144010">
    <property type="entry name" value="CofE-like"/>
    <property type="match status" value="1"/>
</dbReference>
<protein>
    <submittedName>
        <fullName evidence="9">Coenzyme F420-0:L-glutamate ligase</fullName>
        <ecNumber evidence="9">6.3.2.31</ecNumber>
    </submittedName>
</protein>
<evidence type="ECO:0000313" key="10">
    <source>
        <dbReference type="Proteomes" id="UP001172737"/>
    </source>
</evidence>
<dbReference type="GO" id="GO:0005525">
    <property type="term" value="F:GTP binding"/>
    <property type="evidence" value="ECO:0007669"/>
    <property type="project" value="UniProtKB-KW"/>
</dbReference>
<dbReference type="InterPro" id="IPR002847">
    <property type="entry name" value="F420-0_gamma-glut_ligase-dom"/>
</dbReference>
<evidence type="ECO:0000256" key="7">
    <source>
        <dbReference type="ARBA" id="ARBA00023211"/>
    </source>
</evidence>
<keyword evidence="10" id="KW-1185">Reference proteome</keyword>
<evidence type="ECO:0000256" key="2">
    <source>
        <dbReference type="ARBA" id="ARBA00022723"/>
    </source>
</evidence>
<organism evidence="9 10">
    <name type="scientific">Demequina lignilytica</name>
    <dbReference type="NCBI Taxonomy" id="3051663"/>
    <lineage>
        <taxon>Bacteria</taxon>
        <taxon>Bacillati</taxon>
        <taxon>Actinomycetota</taxon>
        <taxon>Actinomycetes</taxon>
        <taxon>Micrococcales</taxon>
        <taxon>Demequinaceae</taxon>
        <taxon>Demequina</taxon>
    </lineage>
</organism>
<name>A0AAW7M3B4_9MICO</name>
<evidence type="ECO:0000256" key="1">
    <source>
        <dbReference type="ARBA" id="ARBA00022598"/>
    </source>
</evidence>
<dbReference type="EC" id="6.3.2.31" evidence="9"/>
<dbReference type="GO" id="GO:0046872">
    <property type="term" value="F:metal ion binding"/>
    <property type="evidence" value="ECO:0007669"/>
    <property type="project" value="UniProtKB-KW"/>
</dbReference>
<dbReference type="PANTHER" id="PTHR47917:SF1">
    <property type="entry name" value="COENZYME F420:L-GLUTAMATE LIGASE"/>
    <property type="match status" value="1"/>
</dbReference>
<keyword evidence="7" id="KW-0464">Manganese</keyword>
<evidence type="ECO:0000313" key="9">
    <source>
        <dbReference type="EMBL" id="MDN4487947.1"/>
    </source>
</evidence>
<dbReference type="AlphaFoldDB" id="A0AAW7M3B4"/>
<dbReference type="PANTHER" id="PTHR47917">
    <property type="match status" value="1"/>
</dbReference>
<evidence type="ECO:0000259" key="8">
    <source>
        <dbReference type="Pfam" id="PF01996"/>
    </source>
</evidence>
<evidence type="ECO:0000256" key="6">
    <source>
        <dbReference type="ARBA" id="ARBA00023134"/>
    </source>
</evidence>
<proteinExistence type="predicted"/>
<sequence>MLTAWAVPGLGEIAPGADLPALIAAAAATAGTPLADGDVVVVASKIVSKAEGRLVTAADREDAITAEAVRVVASRPRKDGGLTRIVQTTHGFVMAAAGVDGSNVPAGHVLLLPVDPDGSARSLAEGLRAATGSRVGVVVTDTFGRPWRNGQTDLAIGAAYVDVTDDHRGTPDAQGRTLEVSVTALVDELAAAADLVKGKVRGLPVAVVRGLDAVTDEVGTGVRALVRDAEHDMFRWGSDEAYARGFDAGLAAAAHAEEEAP</sequence>
<evidence type="ECO:0000256" key="5">
    <source>
        <dbReference type="ARBA" id="ARBA00022958"/>
    </source>
</evidence>
<dbReference type="Proteomes" id="UP001172737">
    <property type="component" value="Unassembled WGS sequence"/>
</dbReference>
<keyword evidence="2" id="KW-0479">Metal-binding</keyword>
<evidence type="ECO:0000256" key="3">
    <source>
        <dbReference type="ARBA" id="ARBA00022741"/>
    </source>
</evidence>
<dbReference type="EMBL" id="JAUHPX010000003">
    <property type="protein sequence ID" value="MDN4487947.1"/>
    <property type="molecule type" value="Genomic_DNA"/>
</dbReference>
<accession>A0AAW7M3B4</accession>